<dbReference type="PANTHER" id="PTHR17598:SF13">
    <property type="entry name" value="DNA POLYMERASE DELTA SUBUNIT 3"/>
    <property type="match status" value="1"/>
</dbReference>
<dbReference type="AlphaFoldDB" id="E0VZ83"/>
<reference evidence="6" key="2">
    <citation type="submission" date="2007-04" db="EMBL/GenBank/DDBJ databases">
        <title>The genome of the human body louse.</title>
        <authorList>
            <consortium name="The Human Body Louse Genome Consortium"/>
            <person name="Kirkness E."/>
            <person name="Walenz B."/>
            <person name="Hass B."/>
            <person name="Bruggner R."/>
            <person name="Strausberg R."/>
        </authorList>
    </citation>
    <scope>NUCLEOTIDE SEQUENCE</scope>
    <source>
        <strain evidence="6">USDA</strain>
    </source>
</reference>
<keyword evidence="8" id="KW-1185">Reference proteome</keyword>
<feature type="compositionally biased region" description="Basic and acidic residues" evidence="5">
    <location>
        <begin position="241"/>
        <end position="271"/>
    </location>
</feature>
<dbReference type="Gene3D" id="3.90.1030.20">
    <property type="entry name" value="DNA polymerase delta, p66 (Cdc27) subunit, wHTH domain"/>
    <property type="match status" value="1"/>
</dbReference>
<evidence type="ECO:0000256" key="3">
    <source>
        <dbReference type="ARBA" id="ARBA00022705"/>
    </source>
</evidence>
<evidence type="ECO:0000256" key="4">
    <source>
        <dbReference type="ARBA" id="ARBA00023242"/>
    </source>
</evidence>
<dbReference type="EnsemblMetazoa" id="PHUM528650-RA">
    <property type="protein sequence ID" value="PHUM528650-PA"/>
    <property type="gene ID" value="PHUM528650"/>
</dbReference>
<feature type="compositionally biased region" description="Polar residues" evidence="5">
    <location>
        <begin position="212"/>
        <end position="222"/>
    </location>
</feature>
<feature type="region of interest" description="Disordered" evidence="5">
    <location>
        <begin position="166"/>
        <end position="271"/>
    </location>
</feature>
<dbReference type="EMBL" id="AAZO01006410">
    <property type="status" value="NOT_ANNOTATED_CDS"/>
    <property type="molecule type" value="Genomic_DNA"/>
</dbReference>
<name>E0VZ83_PEDHC</name>
<dbReference type="RefSeq" id="XP_002431427.1">
    <property type="nucleotide sequence ID" value="XM_002431382.1"/>
</dbReference>
<evidence type="ECO:0000256" key="1">
    <source>
        <dbReference type="ARBA" id="ARBA00004123"/>
    </source>
</evidence>
<dbReference type="GO" id="GO:1904161">
    <property type="term" value="P:DNA synthesis involved in UV-damage excision repair"/>
    <property type="evidence" value="ECO:0007669"/>
    <property type="project" value="TreeGrafter"/>
</dbReference>
<dbReference type="GO" id="GO:0043625">
    <property type="term" value="C:delta DNA polymerase complex"/>
    <property type="evidence" value="ECO:0007669"/>
    <property type="project" value="InterPro"/>
</dbReference>
<feature type="compositionally biased region" description="Basic and acidic residues" evidence="5">
    <location>
        <begin position="372"/>
        <end position="386"/>
    </location>
</feature>
<dbReference type="CTD" id="8235018"/>
<dbReference type="InterPro" id="IPR041913">
    <property type="entry name" value="POLD3_sf"/>
</dbReference>
<evidence type="ECO:0000313" key="8">
    <source>
        <dbReference type="Proteomes" id="UP000009046"/>
    </source>
</evidence>
<evidence type="ECO:0000313" key="6">
    <source>
        <dbReference type="EMBL" id="EEB18689.1"/>
    </source>
</evidence>
<comment type="subcellular location">
    <subcellularLocation>
        <location evidence="1">Nucleus</location>
    </subcellularLocation>
</comment>
<evidence type="ECO:0000256" key="2">
    <source>
        <dbReference type="ARBA" id="ARBA00017589"/>
    </source>
</evidence>
<dbReference type="OrthoDB" id="514823at2759"/>
<protein>
    <recommendedName>
        <fullName evidence="2">DNA polymerase delta subunit 3</fullName>
    </recommendedName>
</protein>
<dbReference type="GO" id="GO:0003887">
    <property type="term" value="F:DNA-directed DNA polymerase activity"/>
    <property type="evidence" value="ECO:0007669"/>
    <property type="project" value="TreeGrafter"/>
</dbReference>
<dbReference type="Proteomes" id="UP000009046">
    <property type="component" value="Unassembled WGS sequence"/>
</dbReference>
<dbReference type="EMBL" id="DS235850">
    <property type="protein sequence ID" value="EEB18689.1"/>
    <property type="molecule type" value="Genomic_DNA"/>
</dbReference>
<feature type="compositionally biased region" description="Low complexity" evidence="5">
    <location>
        <begin position="173"/>
        <end position="186"/>
    </location>
</feature>
<dbReference type="STRING" id="121224.E0VZ83"/>
<dbReference type="PANTHER" id="PTHR17598">
    <property type="entry name" value="DNA POLYMERASE DELTA SUBUNIT 3"/>
    <property type="match status" value="1"/>
</dbReference>
<feature type="region of interest" description="Disordered" evidence="5">
    <location>
        <begin position="347"/>
        <end position="392"/>
    </location>
</feature>
<dbReference type="GO" id="GO:0006271">
    <property type="term" value="P:DNA strand elongation involved in DNA replication"/>
    <property type="evidence" value="ECO:0007669"/>
    <property type="project" value="TreeGrafter"/>
</dbReference>
<proteinExistence type="predicted"/>
<dbReference type="InParanoid" id="E0VZ83"/>
<sequence length="425" mass="48293">MEQSLLKSYLETLEELIIDENKIVTYKSLSKSLGIHVNTSKQLLYTFLLQCKDKNSNICATHLLAGKLNDGSLNVTIVNENEKENEKKKFLEITSDHIYSVQKGKALKEIKILAGVANNLGNKESNYVIKCSDCSKNNENEFHTSEKSNSKFFEESPSTVNTNVKCSNNAVVNSPNSKKINNSPKSYGKNCLENSKKVSPNNKSKAAESKLNAANKQTGKIDSTNETHKPELVPTTIQKNDNSKIEKSKEKKQSNLNEQDLKKPDNNKCKNKENWKKKENIKRKRIQLFSDSEESDNDTEIVPDEKFEPEEKILVTEEKKDDNLLTQNKRKKRKIVDVTVMNDDETRKELTLTTDSEDEIEENTSKFSKTKNNSEAKTEGKSKDVTSAKVPKKQSSLLTFFKKKLIVKQENMSDIHIVDFLKSTI</sequence>
<dbReference type="InterPro" id="IPR019038">
    <property type="entry name" value="POLD3"/>
</dbReference>
<dbReference type="GeneID" id="8235018"/>
<dbReference type="eggNOG" id="ENOG502RW7J">
    <property type="taxonomic scope" value="Eukaryota"/>
</dbReference>
<dbReference type="GO" id="GO:0006297">
    <property type="term" value="P:nucleotide-excision repair, DNA gap filling"/>
    <property type="evidence" value="ECO:0007669"/>
    <property type="project" value="TreeGrafter"/>
</dbReference>
<dbReference type="OMA" id="QMLYDFH"/>
<dbReference type="Pfam" id="PF09507">
    <property type="entry name" value="CDC27"/>
    <property type="match status" value="1"/>
</dbReference>
<evidence type="ECO:0000256" key="5">
    <source>
        <dbReference type="SAM" id="MobiDB-lite"/>
    </source>
</evidence>
<reference evidence="6" key="1">
    <citation type="submission" date="2007-04" db="EMBL/GenBank/DDBJ databases">
        <title>Annotation of Pediculus humanus corporis strain USDA.</title>
        <authorList>
            <person name="Kirkness E."/>
            <person name="Hannick L."/>
            <person name="Hass B."/>
            <person name="Bruggner R."/>
            <person name="Lawson D."/>
            <person name="Bidwell S."/>
            <person name="Joardar V."/>
            <person name="Caler E."/>
            <person name="Walenz B."/>
            <person name="Inman J."/>
            <person name="Schobel S."/>
            <person name="Galinsky K."/>
            <person name="Amedeo P."/>
            <person name="Strausberg R."/>
        </authorList>
    </citation>
    <scope>NUCLEOTIDE SEQUENCE</scope>
    <source>
        <strain evidence="6">USDA</strain>
    </source>
</reference>
<gene>
    <name evidence="7" type="primary">8235018</name>
    <name evidence="6" type="ORF">Phum_PHUM528650</name>
</gene>
<accession>E0VZ83</accession>
<dbReference type="VEuPathDB" id="VectorBase:PHUM528650"/>
<dbReference type="KEGG" id="phu:Phum_PHUM528650"/>
<organism>
    <name type="scientific">Pediculus humanus subsp. corporis</name>
    <name type="common">Body louse</name>
    <dbReference type="NCBI Taxonomy" id="121224"/>
    <lineage>
        <taxon>Eukaryota</taxon>
        <taxon>Metazoa</taxon>
        <taxon>Ecdysozoa</taxon>
        <taxon>Arthropoda</taxon>
        <taxon>Hexapoda</taxon>
        <taxon>Insecta</taxon>
        <taxon>Pterygota</taxon>
        <taxon>Neoptera</taxon>
        <taxon>Paraneoptera</taxon>
        <taxon>Psocodea</taxon>
        <taxon>Troctomorpha</taxon>
        <taxon>Phthiraptera</taxon>
        <taxon>Anoplura</taxon>
        <taxon>Pediculidae</taxon>
        <taxon>Pediculus</taxon>
    </lineage>
</organism>
<keyword evidence="3" id="KW-0235">DNA replication</keyword>
<dbReference type="HOGENOM" id="CLU_611492_0_0_1"/>
<reference evidence="7" key="3">
    <citation type="submission" date="2021-02" db="UniProtKB">
        <authorList>
            <consortium name="EnsemblMetazoa"/>
        </authorList>
    </citation>
    <scope>IDENTIFICATION</scope>
    <source>
        <strain evidence="7">USDA</strain>
    </source>
</reference>
<evidence type="ECO:0000313" key="7">
    <source>
        <dbReference type="EnsemblMetazoa" id="PHUM528650-PA"/>
    </source>
</evidence>
<keyword evidence="4" id="KW-0539">Nucleus</keyword>